<dbReference type="GO" id="GO:0005524">
    <property type="term" value="F:ATP binding"/>
    <property type="evidence" value="ECO:0007669"/>
    <property type="project" value="UniProtKB-KW"/>
</dbReference>
<evidence type="ECO:0000259" key="11">
    <source>
        <dbReference type="PROSITE" id="PS50011"/>
    </source>
</evidence>
<keyword evidence="4" id="KW-0723">Serine/threonine-protein kinase</keyword>
<keyword evidence="8" id="KW-0067">ATP-binding</keyword>
<name>B4LY17_DROVI</name>
<reference evidence="12 13" key="1">
    <citation type="journal article" date="2007" name="Nature">
        <title>Evolution of genes and genomes on the Drosophila phylogeny.</title>
        <authorList>
            <consortium name="Drosophila 12 Genomes Consortium"/>
            <person name="Clark A.G."/>
            <person name="Eisen M.B."/>
            <person name="Smith D.R."/>
            <person name="Bergman C.M."/>
            <person name="Oliver B."/>
            <person name="Markow T.A."/>
            <person name="Kaufman T.C."/>
            <person name="Kellis M."/>
            <person name="Gelbart W."/>
            <person name="Iyer V.N."/>
            <person name="Pollard D.A."/>
            <person name="Sackton T.B."/>
            <person name="Larracuente A.M."/>
            <person name="Singh N.D."/>
            <person name="Abad J.P."/>
            <person name="Abt D.N."/>
            <person name="Adryan B."/>
            <person name="Aguade M."/>
            <person name="Akashi H."/>
            <person name="Anderson W.W."/>
            <person name="Aquadro C.F."/>
            <person name="Ardell D.H."/>
            <person name="Arguello R."/>
            <person name="Artieri C.G."/>
            <person name="Barbash D.A."/>
            <person name="Barker D."/>
            <person name="Barsanti P."/>
            <person name="Batterham P."/>
            <person name="Batzoglou S."/>
            <person name="Begun D."/>
            <person name="Bhutkar A."/>
            <person name="Blanco E."/>
            <person name="Bosak S.A."/>
            <person name="Bradley R.K."/>
            <person name="Brand A.D."/>
            <person name="Brent M.R."/>
            <person name="Brooks A.N."/>
            <person name="Brown R.H."/>
            <person name="Butlin R.K."/>
            <person name="Caggese C."/>
            <person name="Calvi B.R."/>
            <person name="Bernardo de Carvalho A."/>
            <person name="Caspi A."/>
            <person name="Castrezana S."/>
            <person name="Celniker S.E."/>
            <person name="Chang J.L."/>
            <person name="Chapple C."/>
            <person name="Chatterji S."/>
            <person name="Chinwalla A."/>
            <person name="Civetta A."/>
            <person name="Clifton S.W."/>
            <person name="Comeron J.M."/>
            <person name="Costello J.C."/>
            <person name="Coyne J.A."/>
            <person name="Daub J."/>
            <person name="David R.G."/>
            <person name="Delcher A.L."/>
            <person name="Delehaunty K."/>
            <person name="Do C.B."/>
            <person name="Ebling H."/>
            <person name="Edwards K."/>
            <person name="Eickbush T."/>
            <person name="Evans J.D."/>
            <person name="Filipski A."/>
            <person name="Findeiss S."/>
            <person name="Freyhult E."/>
            <person name="Fulton L."/>
            <person name="Fulton R."/>
            <person name="Garcia A.C."/>
            <person name="Gardiner A."/>
            <person name="Garfield D.A."/>
            <person name="Garvin B.E."/>
            <person name="Gibson G."/>
            <person name="Gilbert D."/>
            <person name="Gnerre S."/>
            <person name="Godfrey J."/>
            <person name="Good R."/>
            <person name="Gotea V."/>
            <person name="Gravely B."/>
            <person name="Greenberg A.J."/>
            <person name="Griffiths-Jones S."/>
            <person name="Gross S."/>
            <person name="Guigo R."/>
            <person name="Gustafson E.A."/>
            <person name="Haerty W."/>
            <person name="Hahn M.W."/>
            <person name="Halligan D.L."/>
            <person name="Halpern A.L."/>
            <person name="Halter G.M."/>
            <person name="Han M.V."/>
            <person name="Heger A."/>
            <person name="Hillier L."/>
            <person name="Hinrichs A.S."/>
            <person name="Holmes I."/>
            <person name="Hoskins R.A."/>
            <person name="Hubisz M.J."/>
            <person name="Hultmark D."/>
            <person name="Huntley M.A."/>
            <person name="Jaffe D.B."/>
            <person name="Jagadeeshan S."/>
            <person name="Jeck W.R."/>
            <person name="Johnson J."/>
            <person name="Jones C.D."/>
            <person name="Jordan W.C."/>
            <person name="Karpen G.H."/>
            <person name="Kataoka E."/>
            <person name="Keightley P.D."/>
            <person name="Kheradpour P."/>
            <person name="Kirkness E.F."/>
            <person name="Koerich L.B."/>
            <person name="Kristiansen K."/>
            <person name="Kudrna D."/>
            <person name="Kulathinal R.J."/>
            <person name="Kumar S."/>
            <person name="Kwok R."/>
            <person name="Lander E."/>
            <person name="Langley C.H."/>
            <person name="Lapoint R."/>
            <person name="Lazzaro B.P."/>
            <person name="Lee S.J."/>
            <person name="Levesque L."/>
            <person name="Li R."/>
            <person name="Lin C.F."/>
            <person name="Lin M.F."/>
            <person name="Lindblad-Toh K."/>
            <person name="Llopart A."/>
            <person name="Long M."/>
            <person name="Low L."/>
            <person name="Lozovsky E."/>
            <person name="Lu J."/>
            <person name="Luo M."/>
            <person name="Machado C.A."/>
            <person name="Makalowski W."/>
            <person name="Marzo M."/>
            <person name="Matsuda M."/>
            <person name="Matzkin L."/>
            <person name="McAllister B."/>
            <person name="McBride C.S."/>
            <person name="McKernan B."/>
            <person name="McKernan K."/>
            <person name="Mendez-Lago M."/>
            <person name="Minx P."/>
            <person name="Mollenhauer M.U."/>
            <person name="Montooth K."/>
            <person name="Mount S.M."/>
            <person name="Mu X."/>
            <person name="Myers E."/>
            <person name="Negre B."/>
            <person name="Newfeld S."/>
            <person name="Nielsen R."/>
            <person name="Noor M.A."/>
            <person name="O'Grady P."/>
            <person name="Pachter L."/>
            <person name="Papaceit M."/>
            <person name="Parisi M.J."/>
            <person name="Parisi M."/>
            <person name="Parts L."/>
            <person name="Pedersen J.S."/>
            <person name="Pesole G."/>
            <person name="Phillippy A.M."/>
            <person name="Ponting C.P."/>
            <person name="Pop M."/>
            <person name="Porcelli D."/>
            <person name="Powell J.R."/>
            <person name="Prohaska S."/>
            <person name="Pruitt K."/>
            <person name="Puig M."/>
            <person name="Quesneville H."/>
            <person name="Ram K.R."/>
            <person name="Rand D."/>
            <person name="Rasmussen M.D."/>
            <person name="Reed L.K."/>
            <person name="Reenan R."/>
            <person name="Reily A."/>
            <person name="Remington K.A."/>
            <person name="Rieger T.T."/>
            <person name="Ritchie M.G."/>
            <person name="Robin C."/>
            <person name="Rogers Y.H."/>
            <person name="Rohde C."/>
            <person name="Rozas J."/>
            <person name="Rubenfield M.J."/>
            <person name="Ruiz A."/>
            <person name="Russo S."/>
            <person name="Salzberg S.L."/>
            <person name="Sanchez-Gracia A."/>
            <person name="Saranga D.J."/>
            <person name="Sato H."/>
            <person name="Schaeffer S.W."/>
            <person name="Schatz M.C."/>
            <person name="Schlenke T."/>
            <person name="Schwartz R."/>
            <person name="Segarra C."/>
            <person name="Singh R.S."/>
            <person name="Sirot L."/>
            <person name="Sirota M."/>
            <person name="Sisneros N.B."/>
            <person name="Smith C.D."/>
            <person name="Smith T.F."/>
            <person name="Spieth J."/>
            <person name="Stage D.E."/>
            <person name="Stark A."/>
            <person name="Stephan W."/>
            <person name="Strausberg R.L."/>
            <person name="Strempel S."/>
            <person name="Sturgill D."/>
            <person name="Sutton G."/>
            <person name="Sutton G.G."/>
            <person name="Tao W."/>
            <person name="Teichmann S."/>
            <person name="Tobari Y.N."/>
            <person name="Tomimura Y."/>
            <person name="Tsolas J.M."/>
            <person name="Valente V.L."/>
            <person name="Venter E."/>
            <person name="Venter J.C."/>
            <person name="Vicario S."/>
            <person name="Vieira F.G."/>
            <person name="Vilella A.J."/>
            <person name="Villasante A."/>
            <person name="Walenz B."/>
            <person name="Wang J."/>
            <person name="Wasserman M."/>
            <person name="Watts T."/>
            <person name="Wilson D."/>
            <person name="Wilson R.K."/>
            <person name="Wing R.A."/>
            <person name="Wolfner M.F."/>
            <person name="Wong A."/>
            <person name="Wong G.K."/>
            <person name="Wu C.I."/>
            <person name="Wu G."/>
            <person name="Yamamoto D."/>
            <person name="Yang H.P."/>
            <person name="Yang S.P."/>
            <person name="Yorke J.A."/>
            <person name="Yoshida K."/>
            <person name="Zdobnov E."/>
            <person name="Zhang P."/>
            <person name="Zhang Y."/>
            <person name="Zimin A.V."/>
            <person name="Baldwin J."/>
            <person name="Abdouelleil A."/>
            <person name="Abdulkadir J."/>
            <person name="Abebe A."/>
            <person name="Abera B."/>
            <person name="Abreu J."/>
            <person name="Acer S.C."/>
            <person name="Aftuck L."/>
            <person name="Alexander A."/>
            <person name="An P."/>
            <person name="Anderson E."/>
            <person name="Anderson S."/>
            <person name="Arachi H."/>
            <person name="Azer M."/>
            <person name="Bachantsang P."/>
            <person name="Barry A."/>
            <person name="Bayul T."/>
            <person name="Berlin A."/>
            <person name="Bessette D."/>
            <person name="Bloom T."/>
            <person name="Blye J."/>
            <person name="Boguslavskiy L."/>
            <person name="Bonnet C."/>
            <person name="Boukhgalter B."/>
            <person name="Bourzgui I."/>
            <person name="Brown A."/>
            <person name="Cahill P."/>
            <person name="Channer S."/>
            <person name="Cheshatsang Y."/>
            <person name="Chuda L."/>
            <person name="Citroen M."/>
            <person name="Collymore A."/>
            <person name="Cooke P."/>
            <person name="Costello M."/>
            <person name="D'Aco K."/>
            <person name="Daza R."/>
            <person name="De Haan G."/>
            <person name="DeGray S."/>
            <person name="DeMaso C."/>
            <person name="Dhargay N."/>
            <person name="Dooley K."/>
            <person name="Dooley E."/>
            <person name="Doricent M."/>
            <person name="Dorje P."/>
            <person name="Dorjee K."/>
            <person name="Dupes A."/>
            <person name="Elong R."/>
            <person name="Falk J."/>
            <person name="Farina A."/>
            <person name="Faro S."/>
            <person name="Ferguson D."/>
            <person name="Fisher S."/>
            <person name="Foley C.D."/>
            <person name="Franke A."/>
            <person name="Friedrich D."/>
            <person name="Gadbois L."/>
            <person name="Gearin G."/>
            <person name="Gearin C.R."/>
            <person name="Giannoukos G."/>
            <person name="Goode T."/>
            <person name="Graham J."/>
            <person name="Grandbois E."/>
            <person name="Grewal S."/>
            <person name="Gyaltsen K."/>
            <person name="Hafez N."/>
            <person name="Hagos B."/>
            <person name="Hall J."/>
            <person name="Henson C."/>
            <person name="Hollinger A."/>
            <person name="Honan T."/>
            <person name="Huard M.D."/>
            <person name="Hughes L."/>
            <person name="Hurhula B."/>
            <person name="Husby M.E."/>
            <person name="Kamat A."/>
            <person name="Kanga B."/>
            <person name="Kashin S."/>
            <person name="Khazanovich D."/>
            <person name="Kisner P."/>
            <person name="Lance K."/>
            <person name="Lara M."/>
            <person name="Lee W."/>
            <person name="Lennon N."/>
            <person name="Letendre F."/>
            <person name="LeVine R."/>
            <person name="Lipovsky A."/>
            <person name="Liu X."/>
            <person name="Liu J."/>
            <person name="Liu S."/>
            <person name="Lokyitsang T."/>
            <person name="Lokyitsang Y."/>
            <person name="Lubonja R."/>
            <person name="Lui A."/>
            <person name="MacDonald P."/>
            <person name="Magnisalis V."/>
            <person name="Maru K."/>
            <person name="Matthews C."/>
            <person name="McCusker W."/>
            <person name="McDonough S."/>
            <person name="Mehta T."/>
            <person name="Meldrim J."/>
            <person name="Meneus L."/>
            <person name="Mihai O."/>
            <person name="Mihalev A."/>
            <person name="Mihova T."/>
            <person name="Mittelman R."/>
            <person name="Mlenga V."/>
            <person name="Montmayeur A."/>
            <person name="Mulrain L."/>
            <person name="Navidi A."/>
            <person name="Naylor J."/>
            <person name="Negash T."/>
            <person name="Nguyen T."/>
            <person name="Nguyen N."/>
            <person name="Nicol R."/>
            <person name="Norbu C."/>
            <person name="Norbu N."/>
            <person name="Novod N."/>
            <person name="O'Neill B."/>
            <person name="Osman S."/>
            <person name="Markiewicz E."/>
            <person name="Oyono O.L."/>
            <person name="Patti C."/>
            <person name="Phunkhang P."/>
            <person name="Pierre F."/>
            <person name="Priest M."/>
            <person name="Raghuraman S."/>
            <person name="Rege F."/>
            <person name="Reyes R."/>
            <person name="Rise C."/>
            <person name="Rogov P."/>
            <person name="Ross K."/>
            <person name="Ryan E."/>
            <person name="Settipalli S."/>
            <person name="Shea T."/>
            <person name="Sherpa N."/>
            <person name="Shi L."/>
            <person name="Shih D."/>
            <person name="Sparrow T."/>
            <person name="Spaulding J."/>
            <person name="Stalker J."/>
            <person name="Stange-Thomann N."/>
            <person name="Stavropoulos S."/>
            <person name="Stone C."/>
            <person name="Strader C."/>
            <person name="Tesfaye S."/>
            <person name="Thomson T."/>
            <person name="Thoulutsang Y."/>
            <person name="Thoulutsang D."/>
            <person name="Topham K."/>
            <person name="Topping I."/>
            <person name="Tsamla T."/>
            <person name="Vassiliev H."/>
            <person name="Vo A."/>
            <person name="Wangchuk T."/>
            <person name="Wangdi T."/>
            <person name="Weiand M."/>
            <person name="Wilkinson J."/>
            <person name="Wilson A."/>
            <person name="Yadav S."/>
            <person name="Young G."/>
            <person name="Yu Q."/>
            <person name="Zembek L."/>
            <person name="Zhong D."/>
            <person name="Zimmer A."/>
            <person name="Zwirko Z."/>
            <person name="Jaffe D.B."/>
            <person name="Alvarez P."/>
            <person name="Brockman W."/>
            <person name="Butler J."/>
            <person name="Chin C."/>
            <person name="Gnerre S."/>
            <person name="Grabherr M."/>
            <person name="Kleber M."/>
            <person name="Mauceli E."/>
            <person name="MacCallum I."/>
        </authorList>
    </citation>
    <scope>NUCLEOTIDE SEQUENCE [LARGE SCALE GENOMIC DNA]</scope>
    <source>
        <strain evidence="13">Tucson 15010-1051.87</strain>
    </source>
</reference>
<feature type="domain" description="Protein kinase" evidence="11">
    <location>
        <begin position="11"/>
        <end position="316"/>
    </location>
</feature>
<dbReference type="eggNOG" id="KOG4250">
    <property type="taxonomic scope" value="Eukaryota"/>
</dbReference>
<dbReference type="KEGG" id="dvi:6631291"/>
<dbReference type="PANTHER" id="PTHR22969">
    <property type="entry name" value="IKB KINASE"/>
    <property type="match status" value="1"/>
</dbReference>
<evidence type="ECO:0000256" key="4">
    <source>
        <dbReference type="ARBA" id="ARBA00022527"/>
    </source>
</evidence>
<keyword evidence="5" id="KW-0808">Transferase</keyword>
<dbReference type="GO" id="GO:0008384">
    <property type="term" value="F:IkappaB kinase activity"/>
    <property type="evidence" value="ECO:0007669"/>
    <property type="project" value="UniProtKB-EC"/>
</dbReference>
<keyword evidence="6" id="KW-0547">Nucleotide-binding</keyword>
<keyword evidence="7" id="KW-0418">Kinase</keyword>
<dbReference type="SMR" id="B4LY17"/>
<comment type="subcellular location">
    <subcellularLocation>
        <location evidence="1">Cytoplasm</location>
    </subcellularLocation>
</comment>
<dbReference type="SMART" id="SM00220">
    <property type="entry name" value="S_TKc"/>
    <property type="match status" value="1"/>
</dbReference>
<dbReference type="FunCoup" id="B4LY17">
    <property type="interactions" value="263"/>
</dbReference>
<dbReference type="GO" id="GO:0008385">
    <property type="term" value="C:IkappaB kinase complex"/>
    <property type="evidence" value="ECO:0007669"/>
    <property type="project" value="TreeGrafter"/>
</dbReference>
<dbReference type="PROSITE" id="PS50011">
    <property type="entry name" value="PROTEIN_KINASE_DOM"/>
    <property type="match status" value="1"/>
</dbReference>
<dbReference type="PhylomeDB" id="B4LY17"/>
<feature type="coiled-coil region" evidence="10">
    <location>
        <begin position="639"/>
        <end position="666"/>
    </location>
</feature>
<dbReference type="InterPro" id="IPR000719">
    <property type="entry name" value="Prot_kinase_dom"/>
</dbReference>
<organism evidence="12 13">
    <name type="scientific">Drosophila virilis</name>
    <name type="common">Fruit fly</name>
    <dbReference type="NCBI Taxonomy" id="7244"/>
    <lineage>
        <taxon>Eukaryota</taxon>
        <taxon>Metazoa</taxon>
        <taxon>Ecdysozoa</taxon>
        <taxon>Arthropoda</taxon>
        <taxon>Hexapoda</taxon>
        <taxon>Insecta</taxon>
        <taxon>Pterygota</taxon>
        <taxon>Neoptera</taxon>
        <taxon>Endopterygota</taxon>
        <taxon>Diptera</taxon>
        <taxon>Brachycera</taxon>
        <taxon>Muscomorpha</taxon>
        <taxon>Ephydroidea</taxon>
        <taxon>Drosophilidae</taxon>
        <taxon>Drosophila</taxon>
    </lineage>
</organism>
<evidence type="ECO:0000256" key="9">
    <source>
        <dbReference type="ARBA" id="ARBA00048789"/>
    </source>
</evidence>
<comment type="catalytic activity">
    <reaction evidence="9">
        <text>L-seryl-[I-kappa-B protein] + ATP = O-phospho-L-seryl-[I-kappa-B protein] + ADP + H(+)</text>
        <dbReference type="Rhea" id="RHEA:19073"/>
        <dbReference type="Rhea" id="RHEA-COMP:13698"/>
        <dbReference type="Rhea" id="RHEA-COMP:13699"/>
        <dbReference type="ChEBI" id="CHEBI:15378"/>
        <dbReference type="ChEBI" id="CHEBI:29999"/>
        <dbReference type="ChEBI" id="CHEBI:30616"/>
        <dbReference type="ChEBI" id="CHEBI:83421"/>
        <dbReference type="ChEBI" id="CHEBI:456216"/>
        <dbReference type="EC" id="2.7.11.10"/>
    </reaction>
</comment>
<keyword evidence="10" id="KW-0175">Coiled coil</keyword>
<dbReference type="PROSITE" id="PS00108">
    <property type="entry name" value="PROTEIN_KINASE_ST"/>
    <property type="match status" value="1"/>
</dbReference>
<gene>
    <name evidence="12" type="primary">Dvir\GJ23839</name>
    <name evidence="12" type="ORF">Dvir_GJ23839</name>
</gene>
<evidence type="ECO:0000256" key="5">
    <source>
        <dbReference type="ARBA" id="ARBA00022679"/>
    </source>
</evidence>
<evidence type="ECO:0000256" key="10">
    <source>
        <dbReference type="SAM" id="Coils"/>
    </source>
</evidence>
<evidence type="ECO:0000256" key="2">
    <source>
        <dbReference type="ARBA" id="ARBA00012442"/>
    </source>
</evidence>
<dbReference type="InterPro" id="IPR011009">
    <property type="entry name" value="Kinase-like_dom_sf"/>
</dbReference>
<dbReference type="EC" id="2.7.11.10" evidence="2"/>
<dbReference type="PANTHER" id="PTHR22969:SF17">
    <property type="entry name" value="INHIBITOR OF NUCLEAR FACTOR KAPPA-B KINASE SUBUNIT BETA"/>
    <property type="match status" value="1"/>
</dbReference>
<evidence type="ECO:0000256" key="8">
    <source>
        <dbReference type="ARBA" id="ARBA00022840"/>
    </source>
</evidence>
<dbReference type="Gene3D" id="1.10.510.10">
    <property type="entry name" value="Transferase(Phosphotransferase) domain 1"/>
    <property type="match status" value="1"/>
</dbReference>
<dbReference type="InterPro" id="IPR008271">
    <property type="entry name" value="Ser/Thr_kinase_AS"/>
</dbReference>
<accession>B4LY17</accession>
<dbReference type="HOGENOM" id="CLU_022451_0_0_1"/>
<keyword evidence="13" id="KW-1185">Reference proteome</keyword>
<protein>
    <recommendedName>
        <fullName evidence="2">IkappaB kinase</fullName>
        <ecNumber evidence="2">2.7.11.10</ecNumber>
    </recommendedName>
</protein>
<dbReference type="InterPro" id="IPR051180">
    <property type="entry name" value="IKK"/>
</dbReference>
<evidence type="ECO:0000313" key="12">
    <source>
        <dbReference type="EMBL" id="EDW66883.1"/>
    </source>
</evidence>
<dbReference type="OrthoDB" id="267381at2759"/>
<dbReference type="Proteomes" id="UP000008792">
    <property type="component" value="Unassembled WGS sequence"/>
</dbReference>
<evidence type="ECO:0000256" key="7">
    <source>
        <dbReference type="ARBA" id="ARBA00022777"/>
    </source>
</evidence>
<evidence type="ECO:0000313" key="13">
    <source>
        <dbReference type="Proteomes" id="UP000008792"/>
    </source>
</evidence>
<dbReference type="AlphaFoldDB" id="B4LY17"/>
<sequence>MPQNALRVGNWELKGILGQGGFGEVKHWINRVTNQEIATKHIKKHIKDETSADQQRTLINRWQQELKWTLQFQMPFIVAGVRLDDDSGGFVKYLKSHHIWDLPVIILEYCNGGDVRRLLQRPQNANGLLEFEVREILGALRHAVDFLHTTCKICHRDLKPDNIVIHRLPNGRKLYKLTDFGLARASPENTIQQSVVGTRHYYAPEVVDTGKYKNTADYWSMGIIAYEVATGVLPFIPHQKAFNIHVNLEKKKRECIAITENHLEPNSFLFHTQIPVGHHLSLPWLARLTRWLPLALDYNYSHRGALAATDEVQNGLPGPAIFTEIDRMLKVTVLTLFLACSYKRLEYEVTPSTTMEQLENFIERETGYKRQTNYYVLPTGHPHKRLTKSTIPMDLYVEKWCDTSEESRNPPVMVYIFNTTEKCKYMDPKMPNDLQHFTTSSSDMKLEKWLSDHLVSEMHHVLTTENDLVRMLLCGFKEYALTLEDEILELQPFAKAIEQEKVMCCGAIQQFQLLLIDAQKQQKLYLPNSGEWQSNLMKVNKYKEVIIFVEKVINHYESTLRGVRSVCITESQEINETILGSDIYKIKDFQRNYLNRVDAITAKELANIGLQFAQARHAFIENKKVQHFRDSTNYLHLRYSKLKDTLNNAHENLMAVQRQLLAQQLEMLPSAHPKQEQPMHQLNNAMSRLSFNVGNGIHEPPASLDAFDSLSAENVIAKALSITQLLESEMDIDRD</sequence>
<evidence type="ECO:0000256" key="3">
    <source>
        <dbReference type="ARBA" id="ARBA00022490"/>
    </source>
</evidence>
<dbReference type="GO" id="GO:0045944">
    <property type="term" value="P:positive regulation of transcription by RNA polymerase II"/>
    <property type="evidence" value="ECO:0007669"/>
    <property type="project" value="TreeGrafter"/>
</dbReference>
<keyword evidence="3" id="KW-0963">Cytoplasm</keyword>
<dbReference type="InParanoid" id="B4LY17"/>
<dbReference type="SUPFAM" id="SSF56112">
    <property type="entry name" value="Protein kinase-like (PK-like)"/>
    <property type="match status" value="1"/>
</dbReference>
<proteinExistence type="predicted"/>
<dbReference type="EMBL" id="CH940650">
    <property type="protein sequence ID" value="EDW66883.1"/>
    <property type="molecule type" value="Genomic_DNA"/>
</dbReference>
<dbReference type="OMA" id="TRHYYAP"/>
<dbReference type="STRING" id="7244.B4LY17"/>
<dbReference type="Pfam" id="PF00069">
    <property type="entry name" value="Pkinase"/>
    <property type="match status" value="1"/>
</dbReference>
<dbReference type="GO" id="GO:0033209">
    <property type="term" value="P:tumor necrosis factor-mediated signaling pathway"/>
    <property type="evidence" value="ECO:0007669"/>
    <property type="project" value="TreeGrafter"/>
</dbReference>
<evidence type="ECO:0000256" key="6">
    <source>
        <dbReference type="ARBA" id="ARBA00022741"/>
    </source>
</evidence>
<evidence type="ECO:0000256" key="1">
    <source>
        <dbReference type="ARBA" id="ARBA00004496"/>
    </source>
</evidence>